<keyword evidence="2" id="KW-0547">Nucleotide-binding</keyword>
<dbReference type="Gene3D" id="3.40.50.300">
    <property type="entry name" value="P-loop containing nucleotide triphosphate hydrolases"/>
    <property type="match status" value="1"/>
</dbReference>
<dbReference type="PROSITE" id="PS00211">
    <property type="entry name" value="ABC_TRANSPORTER_1"/>
    <property type="match status" value="1"/>
</dbReference>
<dbReference type="Proteomes" id="UP000682403">
    <property type="component" value="Unassembled WGS sequence"/>
</dbReference>
<evidence type="ECO:0000256" key="2">
    <source>
        <dbReference type="ARBA" id="ARBA00022741"/>
    </source>
</evidence>
<dbReference type="PROSITE" id="PS50893">
    <property type="entry name" value="ABC_TRANSPORTER_2"/>
    <property type="match status" value="1"/>
</dbReference>
<gene>
    <name evidence="5" type="ORF">J9317_10205</name>
</gene>
<name>A0ABS5LEV9_9BACI</name>
<reference evidence="5 6" key="1">
    <citation type="submission" date="2021-04" db="EMBL/GenBank/DDBJ databases">
        <title>Metabacillus sp. strain KIGAM252 whole genome sequence.</title>
        <authorList>
            <person name="Seo M.-J."/>
            <person name="Cho E.-S."/>
            <person name="Hwang C.Y."/>
            <person name="Yoon D.J."/>
        </authorList>
    </citation>
    <scope>NUCLEOTIDE SEQUENCE [LARGE SCALE GENOMIC DNA]</scope>
    <source>
        <strain evidence="5 6">KIGAM252</strain>
    </source>
</reference>
<comment type="caution">
    <text evidence="5">The sequence shown here is derived from an EMBL/GenBank/DDBJ whole genome shotgun (WGS) entry which is preliminary data.</text>
</comment>
<dbReference type="RefSeq" id="WP_211558314.1">
    <property type="nucleotide sequence ID" value="NZ_JAGVRK010000001.1"/>
</dbReference>
<dbReference type="InterPro" id="IPR003439">
    <property type="entry name" value="ABC_transporter-like_ATP-bd"/>
</dbReference>
<dbReference type="EMBL" id="JAGVRK010000001">
    <property type="protein sequence ID" value="MBS2969134.1"/>
    <property type="molecule type" value="Genomic_DNA"/>
</dbReference>
<evidence type="ECO:0000259" key="4">
    <source>
        <dbReference type="PROSITE" id="PS50893"/>
    </source>
</evidence>
<evidence type="ECO:0000313" key="5">
    <source>
        <dbReference type="EMBL" id="MBS2969134.1"/>
    </source>
</evidence>
<keyword evidence="3 5" id="KW-0067">ATP-binding</keyword>
<dbReference type="PANTHER" id="PTHR43423">
    <property type="entry name" value="ABC TRANSPORTER I FAMILY MEMBER 17"/>
    <property type="match status" value="1"/>
</dbReference>
<proteinExistence type="predicted"/>
<protein>
    <submittedName>
        <fullName evidence="5">ABC transporter ATP-binding protein</fullName>
    </submittedName>
</protein>
<organism evidence="5 6">
    <name type="scientific">Metabacillus flavus</name>
    <dbReference type="NCBI Taxonomy" id="2823519"/>
    <lineage>
        <taxon>Bacteria</taxon>
        <taxon>Bacillati</taxon>
        <taxon>Bacillota</taxon>
        <taxon>Bacilli</taxon>
        <taxon>Bacillales</taxon>
        <taxon>Bacillaceae</taxon>
        <taxon>Metabacillus</taxon>
    </lineage>
</organism>
<dbReference type="SMART" id="SM00382">
    <property type="entry name" value="AAA"/>
    <property type="match status" value="1"/>
</dbReference>
<accession>A0ABS5LEV9</accession>
<dbReference type="SUPFAM" id="SSF52540">
    <property type="entry name" value="P-loop containing nucleoside triphosphate hydrolases"/>
    <property type="match status" value="1"/>
</dbReference>
<keyword evidence="6" id="KW-1185">Reference proteome</keyword>
<dbReference type="InterPro" id="IPR027417">
    <property type="entry name" value="P-loop_NTPase"/>
</dbReference>
<evidence type="ECO:0000256" key="3">
    <source>
        <dbReference type="ARBA" id="ARBA00022840"/>
    </source>
</evidence>
<evidence type="ECO:0000256" key="1">
    <source>
        <dbReference type="ARBA" id="ARBA00022448"/>
    </source>
</evidence>
<evidence type="ECO:0000313" key="6">
    <source>
        <dbReference type="Proteomes" id="UP000682403"/>
    </source>
</evidence>
<keyword evidence="1" id="KW-0813">Transport</keyword>
<dbReference type="InterPro" id="IPR017871">
    <property type="entry name" value="ABC_transporter-like_CS"/>
</dbReference>
<dbReference type="PANTHER" id="PTHR43423:SF1">
    <property type="entry name" value="ABC TRANSPORTER I FAMILY MEMBER 17"/>
    <property type="match status" value="1"/>
</dbReference>
<sequence>MFTISDLVYKDILSISHMKMEEGKVTSIIGESGAGKSTLLKMLNILLSPDSGRIQYKNSDVSEGNAITHRREVVMLAQQPVIFEGSVEDNLQIGRIFSEKLPVSTDALKNVLALVKLDKELDQSAEDLSGGEKQRLALARVYLMEPECFLLDEPTSALDEGTEDEIVRTFLEAVKGKTVIMVTHSNEIAEKYSDSIITLKKQKRDKTNEA</sequence>
<dbReference type="GO" id="GO:0005524">
    <property type="term" value="F:ATP binding"/>
    <property type="evidence" value="ECO:0007669"/>
    <property type="project" value="UniProtKB-KW"/>
</dbReference>
<dbReference type="Pfam" id="PF00005">
    <property type="entry name" value="ABC_tran"/>
    <property type="match status" value="1"/>
</dbReference>
<feature type="domain" description="ABC transporter" evidence="4">
    <location>
        <begin position="2"/>
        <end position="210"/>
    </location>
</feature>
<dbReference type="InterPro" id="IPR003593">
    <property type="entry name" value="AAA+_ATPase"/>
</dbReference>